<accession>A0ABY3Z4N4</accession>
<proteinExistence type="predicted"/>
<dbReference type="Proteomes" id="UP000829494">
    <property type="component" value="Chromosome"/>
</dbReference>
<sequence length="150" mass="16259">MTTTEIARRHGYTGPMTCQDCGTPENLHFATWFDPAAGESGDFLECCACGIAAGDPPEVHDDCEPDEEPCGGGEAGPEVRVFRRADGWAMQPPDPEPCTTNFHRRQDGRSPCTATAVWKVVEDHGLHLTIGFYCDTDLPAERRPEHGGAA</sequence>
<gene>
    <name evidence="2" type="ORF">SRIMR7_23380</name>
</gene>
<organism evidence="2 3">
    <name type="scientific">Streptomyces rimosus subsp. rimosus</name>
    <dbReference type="NCBI Taxonomy" id="132474"/>
    <lineage>
        <taxon>Bacteria</taxon>
        <taxon>Bacillati</taxon>
        <taxon>Actinomycetota</taxon>
        <taxon>Actinomycetes</taxon>
        <taxon>Kitasatosporales</taxon>
        <taxon>Streptomycetaceae</taxon>
        <taxon>Streptomyces</taxon>
    </lineage>
</organism>
<dbReference type="RefSeq" id="WP_003979858.1">
    <property type="nucleotide sequence ID" value="NZ_CP043497.1"/>
</dbReference>
<dbReference type="EMBL" id="CP094298">
    <property type="protein sequence ID" value="UNZ05102.1"/>
    <property type="molecule type" value="Genomic_DNA"/>
</dbReference>
<dbReference type="GeneID" id="66855787"/>
<evidence type="ECO:0000313" key="2">
    <source>
        <dbReference type="EMBL" id="UNZ05102.1"/>
    </source>
</evidence>
<reference evidence="2 3" key="1">
    <citation type="submission" date="2022-03" db="EMBL/GenBank/DDBJ databases">
        <title>Complete genome of Streptomyces rimosus ssp. rimosus R7 (=ATCC 10970).</title>
        <authorList>
            <person name="Beganovic S."/>
            <person name="Ruckert C."/>
            <person name="Busche T."/>
            <person name="Kalinowski J."/>
            <person name="Wittmann C."/>
        </authorList>
    </citation>
    <scope>NUCLEOTIDE SEQUENCE [LARGE SCALE GENOMIC DNA]</scope>
    <source>
        <strain evidence="2 3">R7</strain>
    </source>
</reference>
<feature type="region of interest" description="Disordered" evidence="1">
    <location>
        <begin position="58"/>
        <end position="77"/>
    </location>
</feature>
<keyword evidence="3" id="KW-1185">Reference proteome</keyword>
<name>A0ABY3Z4N4_STRRM</name>
<evidence type="ECO:0000256" key="1">
    <source>
        <dbReference type="SAM" id="MobiDB-lite"/>
    </source>
</evidence>
<protein>
    <submittedName>
        <fullName evidence="2">Uncharacterized protein</fullName>
    </submittedName>
</protein>
<evidence type="ECO:0000313" key="3">
    <source>
        <dbReference type="Proteomes" id="UP000829494"/>
    </source>
</evidence>